<dbReference type="HOGENOM" id="CLU_020336_53_0_1"/>
<proteinExistence type="inferred from homology"/>
<keyword evidence="2 4" id="KW-0378">Hydrolase</keyword>
<dbReference type="InParanoid" id="B8M0A3"/>
<dbReference type="Pfam" id="PF00561">
    <property type="entry name" value="Abhydrolase_1"/>
    <property type="match status" value="1"/>
</dbReference>
<dbReference type="VEuPathDB" id="FungiDB:TSTA_084310"/>
<dbReference type="PANTHER" id="PTHR46118">
    <property type="entry name" value="PROTEIN ABHD11"/>
    <property type="match status" value="1"/>
</dbReference>
<dbReference type="RefSeq" id="XP_002478163.1">
    <property type="nucleotide sequence ID" value="XM_002478118.1"/>
</dbReference>
<dbReference type="FunCoup" id="B8M0A3">
    <property type="interactions" value="480"/>
</dbReference>
<dbReference type="OMA" id="LITMHGL"/>
<dbReference type="InterPro" id="IPR000073">
    <property type="entry name" value="AB_hydrolase_1"/>
</dbReference>
<dbReference type="PhylomeDB" id="B8M0A3"/>
<evidence type="ECO:0000313" key="5">
    <source>
        <dbReference type="Proteomes" id="UP000001745"/>
    </source>
</evidence>
<name>B8M0A3_TALSN</name>
<feature type="domain" description="AB hydrolase-1" evidence="3">
    <location>
        <begin position="48"/>
        <end position="154"/>
    </location>
</feature>
<evidence type="ECO:0000256" key="1">
    <source>
        <dbReference type="ARBA" id="ARBA00008645"/>
    </source>
</evidence>
<dbReference type="GO" id="GO:0005739">
    <property type="term" value="C:mitochondrion"/>
    <property type="evidence" value="ECO:0007669"/>
    <property type="project" value="TreeGrafter"/>
</dbReference>
<evidence type="ECO:0000259" key="3">
    <source>
        <dbReference type="Pfam" id="PF00561"/>
    </source>
</evidence>
<sequence length="294" mass="33531">MTLRQCMKYSRSLHTSSPLNPSVAPLACEIHHGGIHNNKHSQADHRVPIIFLHGFLGSKRENRLVSRLLARDLSRQVYALDLRNHGDSGHHTIHNYMAMALDVEAFIKSREYKSVTVIGHSMGAKTACTLALHAPDLISNVVAIDNGPVRIPIPTDFQKYLHALSEVNKAKIRTHSEGERILAQYEESAAIRLWLLSNFVKDHHHRPYLKLRIPVDILSTALDPLGDFPYTSPESVKFQKPTLFLRSHQSHYLPDHALPLIRSFFPQSQVVDMDCGHWVVQDRPEDFRRDFLRS</sequence>
<protein>
    <submittedName>
        <fullName evidence="4">Alpha/beta hydrolase, putative</fullName>
    </submittedName>
</protein>
<dbReference type="GO" id="GO:0052689">
    <property type="term" value="F:carboxylic ester hydrolase activity"/>
    <property type="evidence" value="ECO:0007669"/>
    <property type="project" value="TreeGrafter"/>
</dbReference>
<dbReference type="STRING" id="441959.B8M0A3"/>
<reference evidence="5" key="1">
    <citation type="journal article" date="2015" name="Genome Announc.">
        <title>Genome sequence of the AIDS-associated pathogen Penicillium marneffei (ATCC18224) and its near taxonomic relative Talaromyces stipitatus (ATCC10500).</title>
        <authorList>
            <person name="Nierman W.C."/>
            <person name="Fedorova-Abrams N.D."/>
            <person name="Andrianopoulos A."/>
        </authorList>
    </citation>
    <scope>NUCLEOTIDE SEQUENCE [LARGE SCALE GENOMIC DNA]</scope>
    <source>
        <strain evidence="5">ATCC 10500 / CBS 375.48 / QM 6759 / NRRL 1006</strain>
    </source>
</reference>
<dbReference type="AlphaFoldDB" id="B8M0A3"/>
<dbReference type="Gene3D" id="3.40.50.1820">
    <property type="entry name" value="alpha/beta hydrolase"/>
    <property type="match status" value="1"/>
</dbReference>
<dbReference type="PANTHER" id="PTHR46118:SF4">
    <property type="entry name" value="PROTEIN ABHD11"/>
    <property type="match status" value="1"/>
</dbReference>
<evidence type="ECO:0000256" key="2">
    <source>
        <dbReference type="ARBA" id="ARBA00022801"/>
    </source>
</evidence>
<organism evidence="4 5">
    <name type="scientific">Talaromyces stipitatus (strain ATCC 10500 / CBS 375.48 / QM 6759 / NRRL 1006)</name>
    <name type="common">Penicillium stipitatum</name>
    <dbReference type="NCBI Taxonomy" id="441959"/>
    <lineage>
        <taxon>Eukaryota</taxon>
        <taxon>Fungi</taxon>
        <taxon>Dikarya</taxon>
        <taxon>Ascomycota</taxon>
        <taxon>Pezizomycotina</taxon>
        <taxon>Eurotiomycetes</taxon>
        <taxon>Eurotiomycetidae</taxon>
        <taxon>Eurotiales</taxon>
        <taxon>Trichocomaceae</taxon>
        <taxon>Talaromyces</taxon>
        <taxon>Talaromyces sect. Talaromyces</taxon>
    </lineage>
</organism>
<dbReference type="EMBL" id="EQ962653">
    <property type="protein sequence ID" value="EED21200.1"/>
    <property type="molecule type" value="Genomic_DNA"/>
</dbReference>
<dbReference type="eggNOG" id="KOG2382">
    <property type="taxonomic scope" value="Eukaryota"/>
</dbReference>
<comment type="similarity">
    <text evidence="1">Belongs to the AB hydrolase superfamily.</text>
</comment>
<keyword evidence="5" id="KW-1185">Reference proteome</keyword>
<dbReference type="InterPro" id="IPR029058">
    <property type="entry name" value="AB_hydrolase_fold"/>
</dbReference>
<dbReference type="GeneID" id="8101524"/>
<accession>B8M0A3</accession>
<dbReference type="OrthoDB" id="8119704at2759"/>
<gene>
    <name evidence="4" type="ORF">TSTA_084310</name>
</gene>
<dbReference type="SUPFAM" id="SSF53474">
    <property type="entry name" value="alpha/beta-Hydrolases"/>
    <property type="match status" value="1"/>
</dbReference>
<dbReference type="Proteomes" id="UP000001745">
    <property type="component" value="Unassembled WGS sequence"/>
</dbReference>
<evidence type="ECO:0000313" key="4">
    <source>
        <dbReference type="EMBL" id="EED21200.1"/>
    </source>
</evidence>